<dbReference type="PRINTS" id="PR00261">
    <property type="entry name" value="LDLRECEPTOR"/>
</dbReference>
<evidence type="ECO:0000256" key="13">
    <source>
        <dbReference type="PROSITE-ProRule" id="PRU00124"/>
    </source>
</evidence>
<evidence type="ECO:0000256" key="4">
    <source>
        <dbReference type="ARBA" id="ARBA00022583"/>
    </source>
</evidence>
<feature type="disulfide bond" evidence="13">
    <location>
        <begin position="703"/>
        <end position="718"/>
    </location>
</feature>
<dbReference type="VEuPathDB" id="VectorBase:ASTEI20_036289"/>
<evidence type="ECO:0000256" key="10">
    <source>
        <dbReference type="ARBA" id="ARBA00023157"/>
    </source>
</evidence>
<keyword evidence="7" id="KW-0677">Repeat</keyword>
<name>A0A182XXV6_ANOST</name>
<feature type="repeat" description="LDL-receptor class B" evidence="14">
    <location>
        <begin position="1014"/>
        <end position="1058"/>
    </location>
</feature>
<accession>A0A182XXV6</accession>
<dbReference type="InterPro" id="IPR011042">
    <property type="entry name" value="6-blade_b-propeller_TolB-like"/>
</dbReference>
<feature type="compositionally biased region" description="Acidic residues" evidence="15">
    <location>
        <begin position="567"/>
        <end position="584"/>
    </location>
</feature>
<proteinExistence type="predicted"/>
<dbReference type="SUPFAM" id="SSF63825">
    <property type="entry name" value="YWTD domain"/>
    <property type="match status" value="1"/>
</dbReference>
<evidence type="ECO:0000256" key="1">
    <source>
        <dbReference type="ARBA" id="ARBA00004251"/>
    </source>
</evidence>
<feature type="disulfide bond" evidence="13">
    <location>
        <begin position="771"/>
        <end position="783"/>
    </location>
</feature>
<dbReference type="Pfam" id="PF00058">
    <property type="entry name" value="Ldl_recept_b"/>
    <property type="match status" value="2"/>
</dbReference>
<feature type="region of interest" description="Disordered" evidence="15">
    <location>
        <begin position="610"/>
        <end position="646"/>
    </location>
</feature>
<dbReference type="PROSITE" id="PS51120">
    <property type="entry name" value="LDLRB"/>
    <property type="match status" value="4"/>
</dbReference>
<feature type="repeat" description="LDL-receptor class B" evidence="14">
    <location>
        <begin position="1146"/>
        <end position="1188"/>
    </location>
</feature>
<dbReference type="EnsemblMetazoa" id="ASTEI01042-RA">
    <property type="protein sequence ID" value="ASTEI01042-PA"/>
    <property type="gene ID" value="ASTEI01042"/>
</dbReference>
<dbReference type="InterPro" id="IPR001881">
    <property type="entry name" value="EGF-like_Ca-bd_dom"/>
</dbReference>
<dbReference type="InterPro" id="IPR036055">
    <property type="entry name" value="LDL_receptor-like_sf"/>
</dbReference>
<dbReference type="FunFam" id="2.10.25.10:FF:000009">
    <property type="entry name" value="Low-density lipoprotein receptor isoform 1"/>
    <property type="match status" value="1"/>
</dbReference>
<dbReference type="VEuPathDB" id="VectorBase:ASTEI01042"/>
<organism evidence="16 17">
    <name type="scientific">Anopheles stephensi</name>
    <name type="common">Indo-Pakistan malaria mosquito</name>
    <dbReference type="NCBI Taxonomy" id="30069"/>
    <lineage>
        <taxon>Eukaryota</taxon>
        <taxon>Metazoa</taxon>
        <taxon>Ecdysozoa</taxon>
        <taxon>Arthropoda</taxon>
        <taxon>Hexapoda</taxon>
        <taxon>Insecta</taxon>
        <taxon>Pterygota</taxon>
        <taxon>Neoptera</taxon>
        <taxon>Endopterygota</taxon>
        <taxon>Diptera</taxon>
        <taxon>Nematocera</taxon>
        <taxon>Culicoidea</taxon>
        <taxon>Culicidae</taxon>
        <taxon>Anophelinae</taxon>
        <taxon>Anopheles</taxon>
    </lineage>
</organism>
<dbReference type="InterPro" id="IPR000033">
    <property type="entry name" value="LDLR_classB_rpt"/>
</dbReference>
<evidence type="ECO:0000256" key="3">
    <source>
        <dbReference type="ARBA" id="ARBA00022536"/>
    </source>
</evidence>
<dbReference type="PROSITE" id="PS50068">
    <property type="entry name" value="LDLRA_2"/>
    <property type="match status" value="5"/>
</dbReference>
<evidence type="ECO:0000313" key="16">
    <source>
        <dbReference type="EnsemblMetazoa" id="ASTEI01042-PA"/>
    </source>
</evidence>
<dbReference type="PROSITE" id="PS01187">
    <property type="entry name" value="EGF_CA"/>
    <property type="match status" value="1"/>
</dbReference>
<dbReference type="PROSITE" id="PS01209">
    <property type="entry name" value="LDLRA_1"/>
    <property type="match status" value="3"/>
</dbReference>
<dbReference type="PANTHER" id="PTHR22722">
    <property type="entry name" value="LOW-DENSITY LIPOPROTEIN RECEPTOR-RELATED PROTEIN 2-RELATED"/>
    <property type="match status" value="1"/>
</dbReference>
<evidence type="ECO:0000256" key="7">
    <source>
        <dbReference type="ARBA" id="ARBA00022737"/>
    </source>
</evidence>
<keyword evidence="6" id="KW-0732">Signal</keyword>
<dbReference type="InterPro" id="IPR051221">
    <property type="entry name" value="LDLR-related"/>
</dbReference>
<dbReference type="SMART" id="SM00192">
    <property type="entry name" value="LDLa"/>
    <property type="match status" value="5"/>
</dbReference>
<dbReference type="Gene3D" id="4.10.400.10">
    <property type="entry name" value="Low-density Lipoprotein Receptor"/>
    <property type="match status" value="5"/>
</dbReference>
<feature type="disulfide bond" evidence="13">
    <location>
        <begin position="691"/>
        <end position="709"/>
    </location>
</feature>
<dbReference type="VEuPathDB" id="VectorBase:ASTEI20_033543"/>
<dbReference type="FunFam" id="2.120.10.30:FF:000241">
    <property type="entry name" value="Low-density lipoprotein receptor-related protein 6"/>
    <property type="match status" value="1"/>
</dbReference>
<keyword evidence="10 13" id="KW-1015">Disulfide bond</keyword>
<dbReference type="FunFam" id="4.10.400.10:FF:000034">
    <property type="entry name" value="Low-density lipoprotein receptor-related protein 2"/>
    <property type="match status" value="1"/>
</dbReference>
<keyword evidence="3" id="KW-0245">EGF-like domain</keyword>
<reference evidence="16" key="2">
    <citation type="submission" date="2020-05" db="UniProtKB">
        <authorList>
            <consortium name="EnsemblMetazoa"/>
        </authorList>
    </citation>
    <scope>IDENTIFICATION</scope>
    <source>
        <strain evidence="16">Indian</strain>
    </source>
</reference>
<dbReference type="GO" id="GO:0016324">
    <property type="term" value="C:apical plasma membrane"/>
    <property type="evidence" value="ECO:0007669"/>
    <property type="project" value="TreeGrafter"/>
</dbReference>
<dbReference type="GO" id="GO:0042562">
    <property type="term" value="F:hormone binding"/>
    <property type="evidence" value="ECO:0007669"/>
    <property type="project" value="TreeGrafter"/>
</dbReference>
<keyword evidence="4" id="KW-0254">Endocytosis</keyword>
<evidence type="ECO:0000256" key="11">
    <source>
        <dbReference type="ARBA" id="ARBA00023170"/>
    </source>
</evidence>
<dbReference type="Gene3D" id="2.10.25.10">
    <property type="entry name" value="Laminin"/>
    <property type="match status" value="1"/>
</dbReference>
<comment type="caution">
    <text evidence="13">Lacks conserved residue(s) required for the propagation of feature annotation.</text>
</comment>
<keyword evidence="5" id="KW-0812">Transmembrane</keyword>
<evidence type="ECO:0000256" key="9">
    <source>
        <dbReference type="ARBA" id="ARBA00023136"/>
    </source>
</evidence>
<evidence type="ECO:0000256" key="2">
    <source>
        <dbReference type="ARBA" id="ARBA00022475"/>
    </source>
</evidence>
<keyword evidence="8" id="KW-1133">Transmembrane helix</keyword>
<dbReference type="InterPro" id="IPR000742">
    <property type="entry name" value="EGF"/>
</dbReference>
<dbReference type="PANTHER" id="PTHR22722:SF14">
    <property type="entry name" value="MEGALIN, ISOFORM A"/>
    <property type="match status" value="1"/>
</dbReference>
<dbReference type="GO" id="GO:0006898">
    <property type="term" value="P:receptor-mediated endocytosis"/>
    <property type="evidence" value="ECO:0007669"/>
    <property type="project" value="TreeGrafter"/>
</dbReference>
<dbReference type="SMART" id="SM00135">
    <property type="entry name" value="LY"/>
    <property type="match status" value="5"/>
</dbReference>
<dbReference type="CDD" id="cd00054">
    <property type="entry name" value="EGF_CA"/>
    <property type="match status" value="1"/>
</dbReference>
<dbReference type="SMART" id="SM00181">
    <property type="entry name" value="EGF"/>
    <property type="match status" value="3"/>
</dbReference>
<keyword evidence="17" id="KW-1185">Reference proteome</keyword>
<sequence>MVCSHDTWKDARCFTKYTAFLVNGEEPVSGAMLDQWANETEWYIKDMKHLLNLDHHRFWSTIVYNTTALESILSFMQNALPFYLVPVLKSMENERILPLYTSAHAYVFKVIVRLTTVRENETCWMEPDFYGKLVYKHFIITVPFLFDLISIYSRDNNEQVSRIIEAVLKLQPKYIQDLKHGLSYLLSAFTIIQTRCESELSEAGASESTLNDLALYAQDCSSVLVQLVAISTTLRQICSELNVEFAISNFYDNVLIVLYRNIQEVNKHSHYLSYLNDMRVELLETFRSLLSVQLDKILANADDGLLAADKFISILTECLANNVFVRDYKNLFDIEADLAIVQLGYKSVDQVKYDFIQKAYAQDSETQQDRNGAKSMVSTEQDGELEVNAEQLDMEQKIEQNVQYIMELLPHLEAAQIRKVVCTYDNVEEAVSVLLEQDNPNVALPATVGQDEPHIPPDPLDEFYLRTGIDRLNIYDGDEFDVMVNDKVKGIIKKGKGMPGQPKTMTALLDDKSHIQQVRHIYRQFDMVAEHDLDDDEYDDSFEAMTESESRHVKLSKDARNAIVDQELDNESDSGSNESEDEQEGNQSQPLSFCENPELARKRYEEKLNSKYLRRHGGPPPAGPREADVRGKPKGQGQDSKVLLNRRHKNENKALSGMRIVVALIILVAHVEYALLAKSPSKSCGSHEFQCDNGACIPAAGHCNDSQDCADGSDESGCDYFLCKEPFWYRCRHETTCISGSSRCDKQKDCLEGDDEENCENYEVPHKAPVCSKAEFTCTDKACIPADLVCDGIQHCLDGSDETIGCIDIAAKCKGFLCRNKHCLKSSSWVCDGQDDCGDGSDEEHCLHECTLEHGKFECHNNHTCIDVAQVCNGADDCGDGSDESPSCKSDACKALKCAPQTCKVMPDGKAVCLCGVGFKFDTATGQCQDVNECKRYGLCSQGCINTPGSFRCTCIDQFNLMRDGRTCELSSGTEALMLYTTQKSVGAMYLTSMHQYYVAKELSQVIGVSYDGLHVYWTDISHKTEAIERSLEDGSDRQLLLTAGLISPEDLALDWLTGNIYFSDSGQMHIAVCSSDGYHCKAIIQDQLHKPRGLALLPQNGTIFFSDWGNNAMIGKARMDGSEQTVVVKAGIHWPNGLTLDWPNERLYWIDAKLKRIESMHFDGSDRVVVLSDVLKHPFSIAVFNDHLYWSDWDTKSIQSCDKFTGKMRQTLVRDRMIFDVHVYHSSIQPKVSHACANHTCSHLCLLTSNATYACACPQGMELHRDKHSCVNNAKRQDILLGIGNYLVTLKHHPFGRHETGRGEQLFPTISRMAFNSINGEVFIADNVQQAIFTVDLASLRTRHGVLCNVAAAQEY</sequence>
<dbReference type="CDD" id="cd00112">
    <property type="entry name" value="LDLa"/>
    <property type="match status" value="5"/>
</dbReference>
<feature type="repeat" description="LDL-receptor class B" evidence="14">
    <location>
        <begin position="1059"/>
        <end position="1101"/>
    </location>
</feature>
<feature type="disulfide bond" evidence="13">
    <location>
        <begin position="778"/>
        <end position="796"/>
    </location>
</feature>
<dbReference type="InterPro" id="IPR002172">
    <property type="entry name" value="LDrepeatLR_classA_rpt"/>
</dbReference>
<dbReference type="GO" id="GO:0005509">
    <property type="term" value="F:calcium ion binding"/>
    <property type="evidence" value="ECO:0007669"/>
    <property type="project" value="InterPro"/>
</dbReference>
<feature type="disulfide bond" evidence="13">
    <location>
        <begin position="831"/>
        <end position="846"/>
    </location>
</feature>
<feature type="disulfide bond" evidence="13">
    <location>
        <begin position="744"/>
        <end position="759"/>
    </location>
</feature>
<dbReference type="GO" id="GO:0043235">
    <property type="term" value="C:receptor complex"/>
    <property type="evidence" value="ECO:0007669"/>
    <property type="project" value="TreeGrafter"/>
</dbReference>
<keyword evidence="9" id="KW-0472">Membrane</keyword>
<keyword evidence="12" id="KW-0325">Glycoprotein</keyword>
<evidence type="ECO:0000256" key="12">
    <source>
        <dbReference type="ARBA" id="ARBA00023180"/>
    </source>
</evidence>
<dbReference type="InterPro" id="IPR003892">
    <property type="entry name" value="CUE"/>
</dbReference>
<dbReference type="VEuPathDB" id="VectorBase:ASTE005192"/>
<dbReference type="Proteomes" id="UP000076408">
    <property type="component" value="Unassembled WGS sequence"/>
</dbReference>
<dbReference type="Gene3D" id="2.120.10.30">
    <property type="entry name" value="TolB, C-terminal domain"/>
    <property type="match status" value="1"/>
</dbReference>
<feature type="region of interest" description="Disordered" evidence="15">
    <location>
        <begin position="567"/>
        <end position="596"/>
    </location>
</feature>
<dbReference type="InterPro" id="IPR018097">
    <property type="entry name" value="EGF_Ca-bd_CS"/>
</dbReference>
<dbReference type="STRING" id="30069.A0A182XXV6"/>
<comment type="subcellular location">
    <subcellularLocation>
        <location evidence="1">Cell membrane</location>
        <topology evidence="1">Single-pass type I membrane protein</topology>
    </subcellularLocation>
</comment>
<dbReference type="VEuPathDB" id="VectorBase:ASTE010601"/>
<keyword evidence="11" id="KW-0675">Receptor</keyword>
<dbReference type="GO" id="GO:0043130">
    <property type="term" value="F:ubiquitin binding"/>
    <property type="evidence" value="ECO:0007669"/>
    <property type="project" value="InterPro"/>
</dbReference>
<evidence type="ECO:0000256" key="8">
    <source>
        <dbReference type="ARBA" id="ARBA00022989"/>
    </source>
</evidence>
<evidence type="ECO:0000256" key="5">
    <source>
        <dbReference type="ARBA" id="ARBA00022692"/>
    </source>
</evidence>
<dbReference type="SMART" id="SM00179">
    <property type="entry name" value="EGF_CA"/>
    <property type="match status" value="1"/>
</dbReference>
<keyword evidence="2" id="KW-1003">Cell membrane</keyword>
<evidence type="ECO:0000256" key="15">
    <source>
        <dbReference type="SAM" id="MobiDB-lite"/>
    </source>
</evidence>
<dbReference type="InterPro" id="IPR023415">
    <property type="entry name" value="LDLR_class-A_CS"/>
</dbReference>
<evidence type="ECO:0000313" key="17">
    <source>
        <dbReference type="Proteomes" id="UP000076408"/>
    </source>
</evidence>
<feature type="disulfide bond" evidence="13">
    <location>
        <begin position="684"/>
        <end position="696"/>
    </location>
</feature>
<evidence type="ECO:0000256" key="6">
    <source>
        <dbReference type="ARBA" id="ARBA00022729"/>
    </source>
</evidence>
<protein>
    <submittedName>
        <fullName evidence="16">Uncharacterized protein</fullName>
    </submittedName>
</protein>
<dbReference type="SUPFAM" id="SSF57196">
    <property type="entry name" value="EGF/Laminin"/>
    <property type="match status" value="2"/>
</dbReference>
<dbReference type="PROSITE" id="PS51140">
    <property type="entry name" value="CUE"/>
    <property type="match status" value="1"/>
</dbReference>
<dbReference type="Pfam" id="PF00057">
    <property type="entry name" value="Ldl_recept_a"/>
    <property type="match status" value="4"/>
</dbReference>
<reference evidence="17" key="1">
    <citation type="journal article" date="2014" name="Genome Biol.">
        <title>Genome analysis of a major urban malaria vector mosquito, Anopheles stephensi.</title>
        <authorList>
            <person name="Jiang X."/>
            <person name="Peery A."/>
            <person name="Hall A.B."/>
            <person name="Sharma A."/>
            <person name="Chen X.G."/>
            <person name="Waterhouse R.M."/>
            <person name="Komissarov A."/>
            <person name="Riehle M.M."/>
            <person name="Shouche Y."/>
            <person name="Sharakhova M.V."/>
            <person name="Lawson D."/>
            <person name="Pakpour N."/>
            <person name="Arensburger P."/>
            <person name="Davidson V.L."/>
            <person name="Eiglmeier K."/>
            <person name="Emrich S."/>
            <person name="George P."/>
            <person name="Kennedy R.C."/>
            <person name="Mane S.P."/>
            <person name="Maslen G."/>
            <person name="Oringanje C."/>
            <person name="Qi Y."/>
            <person name="Settlage R."/>
            <person name="Tojo M."/>
            <person name="Tubio J.M."/>
            <person name="Unger M.F."/>
            <person name="Wang B."/>
            <person name="Vernick K.D."/>
            <person name="Ribeiro J.M."/>
            <person name="James A.A."/>
            <person name="Michel K."/>
            <person name="Riehle M.A."/>
            <person name="Luckhart S."/>
            <person name="Sharakhov I.V."/>
            <person name="Tu Z."/>
        </authorList>
    </citation>
    <scope>NUCLEOTIDE SEQUENCE [LARGE SCALE GENOMIC DNA]</scope>
    <source>
        <strain evidence="17">Indian</strain>
    </source>
</reference>
<evidence type="ECO:0000256" key="14">
    <source>
        <dbReference type="PROSITE-ProRule" id="PRU00461"/>
    </source>
</evidence>
<feature type="repeat" description="LDL-receptor class B" evidence="14">
    <location>
        <begin position="1102"/>
        <end position="1145"/>
    </location>
</feature>
<dbReference type="SUPFAM" id="SSF57424">
    <property type="entry name" value="LDL receptor-like module"/>
    <property type="match status" value="5"/>
</dbReference>